<evidence type="ECO:0000256" key="7">
    <source>
        <dbReference type="ARBA" id="ARBA00022777"/>
    </source>
</evidence>
<dbReference type="EMBL" id="FNSH01000001">
    <property type="protein sequence ID" value="SEB70960.1"/>
    <property type="molecule type" value="Genomic_DNA"/>
</dbReference>
<proteinExistence type="predicted"/>
<evidence type="ECO:0000256" key="6">
    <source>
        <dbReference type="ARBA" id="ARBA00022692"/>
    </source>
</evidence>
<comment type="subcellular location">
    <subcellularLocation>
        <location evidence="2">Cell membrane</location>
    </subcellularLocation>
</comment>
<evidence type="ECO:0000256" key="3">
    <source>
        <dbReference type="ARBA" id="ARBA00012438"/>
    </source>
</evidence>
<organism evidence="14 15">
    <name type="scientific">Atopobium minutum</name>
    <dbReference type="NCBI Taxonomy" id="1381"/>
    <lineage>
        <taxon>Bacteria</taxon>
        <taxon>Bacillati</taxon>
        <taxon>Actinomycetota</taxon>
        <taxon>Coriobacteriia</taxon>
        <taxon>Coriobacteriales</taxon>
        <taxon>Atopobiaceae</taxon>
        <taxon>Atopobium</taxon>
    </lineage>
</organism>
<dbReference type="SUPFAM" id="SSF55874">
    <property type="entry name" value="ATPase domain of HSP90 chaperone/DNA topoisomerase II/histidine kinase"/>
    <property type="match status" value="1"/>
</dbReference>
<dbReference type="Gene3D" id="3.30.565.10">
    <property type="entry name" value="Histidine kinase-like ATPase, C-terminal domain"/>
    <property type="match status" value="1"/>
</dbReference>
<evidence type="ECO:0000256" key="1">
    <source>
        <dbReference type="ARBA" id="ARBA00000085"/>
    </source>
</evidence>
<dbReference type="AlphaFoldDB" id="A0AB38A6P9"/>
<dbReference type="SMART" id="SM00304">
    <property type="entry name" value="HAMP"/>
    <property type="match status" value="1"/>
</dbReference>
<sequence length="506" mass="55644">MANFVIGKRTRQQNMGESFSDSTKAAWKTTRHGQATRDTFGTRLTLGFSAMAIMSVIVLLVVLGIVWEAQFQRYTRANMERVAAATANVLAQEYEAAGDVWTHDVLASVGTTVGYSTDVGVQVLNRDGLIIYLSDKVGRASSSVPALNSKDGNSVVSADIITSNNVKVGEVRIWVNGSDTFLTKNDADFRTNSYMAIGLAAVIAVLIASVIGYLISRGFAEPIRRITSTARLIRNGELSARSGLTGKDEIGQLGETFDDMANSLEKDLQLERRLTNDVAHELRTPLMAMLATVEAMQDGVLPRDDERLETLASETRRLSRLVSAMLTLSRMENGTAKMNPTKTELVGLVRGIVSSQEQLFADKELRLRFVTEVPKEEVYAEVDRDMINQAVINFMSNALRYTPEGGWVVVEVGQDRNDVWISVSDTGIGIAKEDLSRIFSRFWRSDASRERVSGGLGVGMAVTKEIVDRHHGYISVESELGKGTTFTLHLPREYRPSELSSATIDE</sequence>
<name>A0AB38A6P9_9ACTN</name>
<dbReference type="InterPro" id="IPR004358">
    <property type="entry name" value="Sig_transdc_His_kin-like_C"/>
</dbReference>
<feature type="domain" description="Histidine kinase" evidence="12">
    <location>
        <begin position="277"/>
        <end position="494"/>
    </location>
</feature>
<reference evidence="14 15" key="1">
    <citation type="submission" date="2016-10" db="EMBL/GenBank/DDBJ databases">
        <authorList>
            <person name="Varghese N."/>
            <person name="Submissions S."/>
        </authorList>
    </citation>
    <scope>NUCLEOTIDE SEQUENCE [LARGE SCALE GENOMIC DNA]</scope>
    <source>
        <strain evidence="14 15">DSM 20586</strain>
    </source>
</reference>
<dbReference type="CDD" id="cd00082">
    <property type="entry name" value="HisKA"/>
    <property type="match status" value="1"/>
</dbReference>
<dbReference type="GO" id="GO:0005886">
    <property type="term" value="C:plasma membrane"/>
    <property type="evidence" value="ECO:0007669"/>
    <property type="project" value="UniProtKB-SubCell"/>
</dbReference>
<dbReference type="Pfam" id="PF02518">
    <property type="entry name" value="HATPase_c"/>
    <property type="match status" value="1"/>
</dbReference>
<dbReference type="InterPro" id="IPR003594">
    <property type="entry name" value="HATPase_dom"/>
</dbReference>
<dbReference type="CDD" id="cd00075">
    <property type="entry name" value="HATPase"/>
    <property type="match status" value="1"/>
</dbReference>
<dbReference type="CDD" id="cd06225">
    <property type="entry name" value="HAMP"/>
    <property type="match status" value="1"/>
</dbReference>
<keyword evidence="9" id="KW-0902">Two-component regulatory system</keyword>
<keyword evidence="4" id="KW-0597">Phosphoprotein</keyword>
<comment type="catalytic activity">
    <reaction evidence="1">
        <text>ATP + protein L-histidine = ADP + protein N-phospho-L-histidine.</text>
        <dbReference type="EC" id="2.7.13.3"/>
    </reaction>
</comment>
<dbReference type="PANTHER" id="PTHR45436">
    <property type="entry name" value="SENSOR HISTIDINE KINASE YKOH"/>
    <property type="match status" value="1"/>
</dbReference>
<dbReference type="Gene3D" id="1.10.287.130">
    <property type="match status" value="1"/>
</dbReference>
<dbReference type="InterPro" id="IPR036097">
    <property type="entry name" value="HisK_dim/P_sf"/>
</dbReference>
<evidence type="ECO:0000313" key="15">
    <source>
        <dbReference type="Proteomes" id="UP000183687"/>
    </source>
</evidence>
<evidence type="ECO:0000256" key="4">
    <source>
        <dbReference type="ARBA" id="ARBA00022553"/>
    </source>
</evidence>
<feature type="domain" description="HAMP" evidence="13">
    <location>
        <begin position="217"/>
        <end position="269"/>
    </location>
</feature>
<evidence type="ECO:0000256" key="10">
    <source>
        <dbReference type="ARBA" id="ARBA00023136"/>
    </source>
</evidence>
<evidence type="ECO:0000259" key="12">
    <source>
        <dbReference type="PROSITE" id="PS50109"/>
    </source>
</evidence>
<keyword evidence="5" id="KW-0808">Transferase</keyword>
<evidence type="ECO:0000313" key="14">
    <source>
        <dbReference type="EMBL" id="SEB70960.1"/>
    </source>
</evidence>
<gene>
    <name evidence="14" type="ORF">SAMN04489746_0922</name>
</gene>
<dbReference type="Gene3D" id="6.10.340.10">
    <property type="match status" value="1"/>
</dbReference>
<keyword evidence="6 11" id="KW-0812">Transmembrane</keyword>
<dbReference type="InterPro" id="IPR003660">
    <property type="entry name" value="HAMP_dom"/>
</dbReference>
<evidence type="ECO:0000259" key="13">
    <source>
        <dbReference type="PROSITE" id="PS50885"/>
    </source>
</evidence>
<keyword evidence="7" id="KW-0418">Kinase</keyword>
<dbReference type="GO" id="GO:0000155">
    <property type="term" value="F:phosphorelay sensor kinase activity"/>
    <property type="evidence" value="ECO:0007669"/>
    <property type="project" value="InterPro"/>
</dbReference>
<dbReference type="InterPro" id="IPR036890">
    <property type="entry name" value="HATPase_C_sf"/>
</dbReference>
<keyword evidence="8 11" id="KW-1133">Transmembrane helix</keyword>
<protein>
    <recommendedName>
        <fullName evidence="3">histidine kinase</fullName>
        <ecNumber evidence="3">2.7.13.3</ecNumber>
    </recommendedName>
</protein>
<dbReference type="PANTHER" id="PTHR45436:SF5">
    <property type="entry name" value="SENSOR HISTIDINE KINASE TRCS"/>
    <property type="match status" value="1"/>
</dbReference>
<accession>A0AB38A6P9</accession>
<dbReference type="InterPro" id="IPR003661">
    <property type="entry name" value="HisK_dim/P_dom"/>
</dbReference>
<evidence type="ECO:0000256" key="8">
    <source>
        <dbReference type="ARBA" id="ARBA00022989"/>
    </source>
</evidence>
<dbReference type="SUPFAM" id="SSF47384">
    <property type="entry name" value="Homodimeric domain of signal transducing histidine kinase"/>
    <property type="match status" value="1"/>
</dbReference>
<keyword evidence="10 11" id="KW-0472">Membrane</keyword>
<dbReference type="Pfam" id="PF00672">
    <property type="entry name" value="HAMP"/>
    <property type="match status" value="1"/>
</dbReference>
<dbReference type="PROSITE" id="PS50109">
    <property type="entry name" value="HIS_KIN"/>
    <property type="match status" value="1"/>
</dbReference>
<dbReference type="PRINTS" id="PR00344">
    <property type="entry name" value="BCTRLSENSOR"/>
</dbReference>
<dbReference type="EC" id="2.7.13.3" evidence="3"/>
<feature type="transmembrane region" description="Helical" evidence="11">
    <location>
        <begin position="194"/>
        <end position="215"/>
    </location>
</feature>
<evidence type="ECO:0000256" key="2">
    <source>
        <dbReference type="ARBA" id="ARBA00004236"/>
    </source>
</evidence>
<dbReference type="FunFam" id="3.30.565.10:FF:000006">
    <property type="entry name" value="Sensor histidine kinase WalK"/>
    <property type="match status" value="1"/>
</dbReference>
<dbReference type="SUPFAM" id="SSF158472">
    <property type="entry name" value="HAMP domain-like"/>
    <property type="match status" value="1"/>
</dbReference>
<dbReference type="SMART" id="SM00388">
    <property type="entry name" value="HisKA"/>
    <property type="match status" value="1"/>
</dbReference>
<feature type="transmembrane region" description="Helical" evidence="11">
    <location>
        <begin position="46"/>
        <end position="67"/>
    </location>
</feature>
<dbReference type="SMART" id="SM00387">
    <property type="entry name" value="HATPase_c"/>
    <property type="match status" value="1"/>
</dbReference>
<dbReference type="InterPro" id="IPR005467">
    <property type="entry name" value="His_kinase_dom"/>
</dbReference>
<dbReference type="Pfam" id="PF00512">
    <property type="entry name" value="HisKA"/>
    <property type="match status" value="1"/>
</dbReference>
<dbReference type="RefSeq" id="WP_143273468.1">
    <property type="nucleotide sequence ID" value="NZ_FNSH01000001.1"/>
</dbReference>
<evidence type="ECO:0000256" key="11">
    <source>
        <dbReference type="SAM" id="Phobius"/>
    </source>
</evidence>
<evidence type="ECO:0000256" key="5">
    <source>
        <dbReference type="ARBA" id="ARBA00022679"/>
    </source>
</evidence>
<evidence type="ECO:0000256" key="9">
    <source>
        <dbReference type="ARBA" id="ARBA00023012"/>
    </source>
</evidence>
<dbReference type="InterPro" id="IPR050428">
    <property type="entry name" value="TCS_sensor_his_kinase"/>
</dbReference>
<dbReference type="PROSITE" id="PS50885">
    <property type="entry name" value="HAMP"/>
    <property type="match status" value="1"/>
</dbReference>
<dbReference type="Proteomes" id="UP000183687">
    <property type="component" value="Unassembled WGS sequence"/>
</dbReference>
<comment type="caution">
    <text evidence="14">The sequence shown here is derived from an EMBL/GenBank/DDBJ whole genome shotgun (WGS) entry which is preliminary data.</text>
</comment>